<name>A0A9D1MUB8_9FIRM</name>
<reference evidence="1" key="1">
    <citation type="submission" date="2020-10" db="EMBL/GenBank/DDBJ databases">
        <authorList>
            <person name="Gilroy R."/>
        </authorList>
    </citation>
    <scope>NUCLEOTIDE SEQUENCE</scope>
    <source>
        <strain evidence="1">CHK176-6737</strain>
    </source>
</reference>
<comment type="caution">
    <text evidence="1">The sequence shown here is derived from an EMBL/GenBank/DDBJ whole genome shotgun (WGS) entry which is preliminary data.</text>
</comment>
<protein>
    <recommendedName>
        <fullName evidence="3">Nucleotidyltransferase</fullName>
    </recommendedName>
</protein>
<evidence type="ECO:0000313" key="2">
    <source>
        <dbReference type="Proteomes" id="UP000824125"/>
    </source>
</evidence>
<dbReference type="AlphaFoldDB" id="A0A9D1MUB8"/>
<evidence type="ECO:0000313" key="1">
    <source>
        <dbReference type="EMBL" id="HIU69069.1"/>
    </source>
</evidence>
<sequence>MYDFEYVPKEEWKPVRDELIQIIQRLQNEIRNKFTFQYHFVGSSKHKMITRDRNSNIGFDFDVNLEPNDPEENYSAEEIRYIFKKGIDTVTNPYGLSIFGYDYTEDSTRVLTIKVKDRKNARILHSCDFCIVYNCGDGRQQYIRYNKKHNNYSWEYQPKGYNILQHKIQWIKKHNLWQQVRNIYLDKKNANTDDNKKSRSIFAETIQQVCQQNGYYKE</sequence>
<evidence type="ECO:0008006" key="3">
    <source>
        <dbReference type="Google" id="ProtNLM"/>
    </source>
</evidence>
<reference evidence="1" key="2">
    <citation type="journal article" date="2021" name="PeerJ">
        <title>Extensive microbial diversity within the chicken gut microbiome revealed by metagenomics and culture.</title>
        <authorList>
            <person name="Gilroy R."/>
            <person name="Ravi A."/>
            <person name="Getino M."/>
            <person name="Pursley I."/>
            <person name="Horton D.L."/>
            <person name="Alikhan N.F."/>
            <person name="Baker D."/>
            <person name="Gharbi K."/>
            <person name="Hall N."/>
            <person name="Watson M."/>
            <person name="Adriaenssens E.M."/>
            <person name="Foster-Nyarko E."/>
            <person name="Jarju S."/>
            <person name="Secka A."/>
            <person name="Antonio M."/>
            <person name="Oren A."/>
            <person name="Chaudhuri R.R."/>
            <person name="La Ragione R."/>
            <person name="Hildebrand F."/>
            <person name="Pallen M.J."/>
        </authorList>
    </citation>
    <scope>NUCLEOTIDE SEQUENCE</scope>
    <source>
        <strain evidence="1">CHK176-6737</strain>
    </source>
</reference>
<dbReference type="Proteomes" id="UP000824125">
    <property type="component" value="Unassembled WGS sequence"/>
</dbReference>
<proteinExistence type="predicted"/>
<gene>
    <name evidence="1" type="ORF">IAD23_03850</name>
</gene>
<accession>A0A9D1MUB8</accession>
<dbReference type="EMBL" id="DVNM01000020">
    <property type="protein sequence ID" value="HIU69069.1"/>
    <property type="molecule type" value="Genomic_DNA"/>
</dbReference>
<organism evidence="1 2">
    <name type="scientific">Candidatus Scybalenecus merdavium</name>
    <dbReference type="NCBI Taxonomy" id="2840939"/>
    <lineage>
        <taxon>Bacteria</taxon>
        <taxon>Bacillati</taxon>
        <taxon>Bacillota</taxon>
        <taxon>Clostridia</taxon>
        <taxon>Eubacteriales</taxon>
        <taxon>Oscillospiraceae</taxon>
        <taxon>Oscillospiraceae incertae sedis</taxon>
        <taxon>Candidatus Scybalenecus</taxon>
    </lineage>
</organism>